<dbReference type="InterPro" id="IPR042099">
    <property type="entry name" value="ANL_N_sf"/>
</dbReference>
<evidence type="ECO:0000313" key="4">
    <source>
        <dbReference type="Proteomes" id="UP000294881"/>
    </source>
</evidence>
<proteinExistence type="predicted"/>
<dbReference type="RefSeq" id="WP_132006748.1">
    <property type="nucleotide sequence ID" value="NZ_JBHUNN010000001.1"/>
</dbReference>
<sequence length="548" mass="60239">MNRITPETLAAPTVFAIFRNVASLYPDNAFIAVGPLATRPYLPEGVEYTYAATRAIVDDLAARYRAAGYGPGHRVAVLLENRPEHFFHFLALNSLGVSLAPVNPDYRPDEMRYLLEHAEASLLVALPERLEQARRALDLCADPPPLHDVTSDAPFAPARTPAGPATPDLDTETCLYYTSGTTGRPKGCVATNQYYVSVGRGCCGNTGLGRYREGLERIYNPLPLFHINAGVFSFMAALMTGGCVILPDRFHPHSWWRELADSRATIAHYLGVIPGMLMKLEPTPEDQAHGLRFMLGAGVEPEIHGAFEERVGAPLLELWGMTETGGGFFADTEPRMIHTRAMGRPLGRPGLDLDARVVDADDHDLPVGQEGQLLVRRCGDNPRLGMFREYLKNPEATAEAWRGGWFHTGDVVRQDETGMLYFVDRNKNIIRRSGENIAAAEVEATLLAHPDVAEVAVVAAPDEVREQEVFACIVLRAPETASEDTARALFAWANERLAYFKPPGWVLFLDALPKTSTQKVQKSELFAAGADPRKADGTIDLRGLKRRG</sequence>
<dbReference type="EMBL" id="SLWL01000007">
    <property type="protein sequence ID" value="TCO13058.1"/>
    <property type="molecule type" value="Genomic_DNA"/>
</dbReference>
<keyword evidence="3" id="KW-0436">Ligase</keyword>
<gene>
    <name evidence="3" type="ORF">EV666_10785</name>
</gene>
<dbReference type="InterPro" id="IPR025110">
    <property type="entry name" value="AMP-bd_C"/>
</dbReference>
<dbReference type="Proteomes" id="UP000294881">
    <property type="component" value="Unassembled WGS sequence"/>
</dbReference>
<dbReference type="PANTHER" id="PTHR43767">
    <property type="entry name" value="LONG-CHAIN-FATTY-ACID--COA LIGASE"/>
    <property type="match status" value="1"/>
</dbReference>
<accession>A0A4V2RXD2</accession>
<protein>
    <submittedName>
        <fullName evidence="3">Crotonobetaine/carnitine-CoA ligase</fullName>
    </submittedName>
</protein>
<evidence type="ECO:0000313" key="3">
    <source>
        <dbReference type="EMBL" id="TCO13058.1"/>
    </source>
</evidence>
<keyword evidence="4" id="KW-1185">Reference proteome</keyword>
<dbReference type="PANTHER" id="PTHR43767:SF1">
    <property type="entry name" value="NONRIBOSOMAL PEPTIDE SYNTHASE PES1 (EUROFUNG)-RELATED"/>
    <property type="match status" value="1"/>
</dbReference>
<dbReference type="Pfam" id="PF00501">
    <property type="entry name" value="AMP-binding"/>
    <property type="match status" value="1"/>
</dbReference>
<comment type="caution">
    <text evidence="3">The sequence shown here is derived from an EMBL/GenBank/DDBJ whole genome shotgun (WGS) entry which is preliminary data.</text>
</comment>
<feature type="domain" description="AMP-dependent synthetase/ligase" evidence="1">
    <location>
        <begin position="34"/>
        <end position="378"/>
    </location>
</feature>
<dbReference type="InterPro" id="IPR050237">
    <property type="entry name" value="ATP-dep_AMP-bd_enzyme"/>
</dbReference>
<dbReference type="InterPro" id="IPR000873">
    <property type="entry name" value="AMP-dep_synth/lig_dom"/>
</dbReference>
<evidence type="ECO:0000259" key="2">
    <source>
        <dbReference type="Pfam" id="PF13193"/>
    </source>
</evidence>
<dbReference type="PROSITE" id="PS00455">
    <property type="entry name" value="AMP_BINDING"/>
    <property type="match status" value="1"/>
</dbReference>
<dbReference type="GO" id="GO:0016878">
    <property type="term" value="F:acid-thiol ligase activity"/>
    <property type="evidence" value="ECO:0007669"/>
    <property type="project" value="UniProtKB-ARBA"/>
</dbReference>
<dbReference type="OrthoDB" id="7315605at2"/>
<dbReference type="Gene3D" id="3.40.50.12780">
    <property type="entry name" value="N-terminal domain of ligase-like"/>
    <property type="match status" value="1"/>
</dbReference>
<feature type="domain" description="AMP-binding enzyme C-terminal" evidence="2">
    <location>
        <begin position="441"/>
        <end position="519"/>
    </location>
</feature>
<dbReference type="AlphaFoldDB" id="A0A4V2RXD2"/>
<evidence type="ECO:0000259" key="1">
    <source>
        <dbReference type="Pfam" id="PF00501"/>
    </source>
</evidence>
<dbReference type="InterPro" id="IPR020845">
    <property type="entry name" value="AMP-binding_CS"/>
</dbReference>
<reference evidence="3 4" key="1">
    <citation type="submission" date="2019-03" db="EMBL/GenBank/DDBJ databases">
        <title>Genomic Encyclopedia of Type Strains, Phase IV (KMG-IV): sequencing the most valuable type-strain genomes for metagenomic binning, comparative biology and taxonomic classification.</title>
        <authorList>
            <person name="Goeker M."/>
        </authorList>
    </citation>
    <scope>NUCLEOTIDE SEQUENCE [LARGE SCALE GENOMIC DNA]</scope>
    <source>
        <strain evidence="3 4">DSM 22958</strain>
    </source>
</reference>
<organism evidence="3 4">
    <name type="scientific">Camelimonas lactis</name>
    <dbReference type="NCBI Taxonomy" id="659006"/>
    <lineage>
        <taxon>Bacteria</taxon>
        <taxon>Pseudomonadati</taxon>
        <taxon>Pseudomonadota</taxon>
        <taxon>Alphaproteobacteria</taxon>
        <taxon>Hyphomicrobiales</taxon>
        <taxon>Chelatococcaceae</taxon>
        <taxon>Camelimonas</taxon>
    </lineage>
</organism>
<dbReference type="InterPro" id="IPR045851">
    <property type="entry name" value="AMP-bd_C_sf"/>
</dbReference>
<dbReference type="SUPFAM" id="SSF56801">
    <property type="entry name" value="Acetyl-CoA synthetase-like"/>
    <property type="match status" value="1"/>
</dbReference>
<dbReference type="Pfam" id="PF13193">
    <property type="entry name" value="AMP-binding_C"/>
    <property type="match status" value="1"/>
</dbReference>
<name>A0A4V2RXD2_9HYPH</name>
<dbReference type="Gene3D" id="3.30.300.30">
    <property type="match status" value="1"/>
</dbReference>